<evidence type="ECO:0000256" key="1">
    <source>
        <dbReference type="SAM" id="Phobius"/>
    </source>
</evidence>
<dbReference type="Proteomes" id="UP000076567">
    <property type="component" value="Unassembled WGS sequence"/>
</dbReference>
<feature type="transmembrane region" description="Helical" evidence="1">
    <location>
        <begin position="55"/>
        <end position="73"/>
    </location>
</feature>
<gene>
    <name evidence="2" type="ORF">AWM68_19615</name>
</gene>
<sequence>MNYVKKGFKIYVQNIGPLLLLSLSIVLPVLLLHTIYVNYIYAITVDFASTYIGDFVNAFLIIMLVVVIQLPFIQYVNSDIEGEENRLKKAYVALFKYGFSVYVFGLVYSFLSILGLALFIIPGVLLLVFFFLTPYLTVLRDESAWKTFKLAFTYGKKNFLSLFTIILLTSMGEFLISIISLYGVALITANYLAILFSQLLLNMLLLPLIVCMITLYAKNLEQGVVPARTFNKFAEN</sequence>
<accession>A0A163RPM3</accession>
<dbReference type="EMBL" id="LRFC01000011">
    <property type="protein sequence ID" value="KZE67329.1"/>
    <property type="molecule type" value="Genomic_DNA"/>
</dbReference>
<feature type="transmembrane region" description="Helical" evidence="1">
    <location>
        <begin position="117"/>
        <end position="138"/>
    </location>
</feature>
<dbReference type="RefSeq" id="WP_066239629.1">
    <property type="nucleotide sequence ID" value="NZ_LRFC01000011.1"/>
</dbReference>
<dbReference type="AlphaFoldDB" id="A0A163RPM3"/>
<evidence type="ECO:0000313" key="3">
    <source>
        <dbReference type="Proteomes" id="UP000076567"/>
    </source>
</evidence>
<comment type="caution">
    <text evidence="2">The sequence shown here is derived from an EMBL/GenBank/DDBJ whole genome shotgun (WGS) entry which is preliminary data.</text>
</comment>
<protein>
    <recommendedName>
        <fullName evidence="4">Glycerophosphoryl diester phosphodiesterase membrane domain-containing protein</fullName>
    </recommendedName>
</protein>
<feature type="transmembrane region" description="Helical" evidence="1">
    <location>
        <begin position="191"/>
        <end position="217"/>
    </location>
</feature>
<keyword evidence="1" id="KW-0472">Membrane</keyword>
<proteinExistence type="predicted"/>
<reference evidence="3" key="1">
    <citation type="submission" date="2016-01" db="EMBL/GenBank/DDBJ databases">
        <title>Draft genome of Chromobacterium sp. F49.</title>
        <authorList>
            <person name="Hong K.W."/>
        </authorList>
    </citation>
    <scope>NUCLEOTIDE SEQUENCE [LARGE SCALE GENOMIC DNA]</scope>
    <source>
        <strain evidence="3">P7IIIA</strain>
    </source>
</reference>
<feature type="transmembrane region" description="Helical" evidence="1">
    <location>
        <begin position="20"/>
        <end position="43"/>
    </location>
</feature>
<name>A0A163RPM3_9BACL</name>
<evidence type="ECO:0000313" key="2">
    <source>
        <dbReference type="EMBL" id="KZE67329.1"/>
    </source>
</evidence>
<evidence type="ECO:0008006" key="4">
    <source>
        <dbReference type="Google" id="ProtNLM"/>
    </source>
</evidence>
<keyword evidence="3" id="KW-1185">Reference proteome</keyword>
<keyword evidence="1" id="KW-0812">Transmembrane</keyword>
<feature type="transmembrane region" description="Helical" evidence="1">
    <location>
        <begin position="159"/>
        <end position="185"/>
    </location>
</feature>
<feature type="transmembrane region" description="Helical" evidence="1">
    <location>
        <begin position="94"/>
        <end position="111"/>
    </location>
</feature>
<organism evidence="2 3">
    <name type="scientific">Fictibacillus phosphorivorans</name>
    <dbReference type="NCBI Taxonomy" id="1221500"/>
    <lineage>
        <taxon>Bacteria</taxon>
        <taxon>Bacillati</taxon>
        <taxon>Bacillota</taxon>
        <taxon>Bacilli</taxon>
        <taxon>Bacillales</taxon>
        <taxon>Fictibacillaceae</taxon>
        <taxon>Fictibacillus</taxon>
    </lineage>
</organism>
<dbReference type="OrthoDB" id="2831020at2"/>
<keyword evidence="1" id="KW-1133">Transmembrane helix</keyword>